<feature type="region of interest" description="Disordered" evidence="1">
    <location>
        <begin position="1"/>
        <end position="34"/>
    </location>
</feature>
<evidence type="ECO:0000313" key="3">
    <source>
        <dbReference type="Proteomes" id="UP000039865"/>
    </source>
</evidence>
<name>A0A078AWD2_STYLE</name>
<dbReference type="InParanoid" id="A0A078AWD2"/>
<dbReference type="EMBL" id="CCKQ01013452">
    <property type="protein sequence ID" value="CDW85113.1"/>
    <property type="molecule type" value="Genomic_DNA"/>
</dbReference>
<organism evidence="2 3">
    <name type="scientific">Stylonychia lemnae</name>
    <name type="common">Ciliate</name>
    <dbReference type="NCBI Taxonomy" id="5949"/>
    <lineage>
        <taxon>Eukaryota</taxon>
        <taxon>Sar</taxon>
        <taxon>Alveolata</taxon>
        <taxon>Ciliophora</taxon>
        <taxon>Intramacronucleata</taxon>
        <taxon>Spirotrichea</taxon>
        <taxon>Stichotrichia</taxon>
        <taxon>Sporadotrichida</taxon>
        <taxon>Oxytrichidae</taxon>
        <taxon>Stylonychinae</taxon>
        <taxon>Stylonychia</taxon>
    </lineage>
</organism>
<feature type="region of interest" description="Disordered" evidence="1">
    <location>
        <begin position="139"/>
        <end position="165"/>
    </location>
</feature>
<keyword evidence="3" id="KW-1185">Reference proteome</keyword>
<dbReference type="AlphaFoldDB" id="A0A078AWD2"/>
<gene>
    <name evidence="2" type="primary">Contig18700.g19862</name>
    <name evidence="2" type="ORF">STYLEM_14183</name>
</gene>
<feature type="region of interest" description="Disordered" evidence="1">
    <location>
        <begin position="398"/>
        <end position="424"/>
    </location>
</feature>
<feature type="compositionally biased region" description="Basic and acidic residues" evidence="1">
    <location>
        <begin position="554"/>
        <end position="569"/>
    </location>
</feature>
<feature type="compositionally biased region" description="Polar residues" evidence="1">
    <location>
        <begin position="154"/>
        <end position="165"/>
    </location>
</feature>
<protein>
    <submittedName>
        <fullName evidence="2">Uncharacterized protein</fullName>
    </submittedName>
</protein>
<sequence>MGNSCACLNNNETQPSRRKSNMSRKSGHLKRTSHAQFQNEMNFEKEINTYQSQTISKRPSEIQTDQNSNSNHNSHQNKQKQGHDSNDILLKKQTFESDNSVKLTLNDQKHQQSIVVAQNIKESSLNTIIKDDNQNLHKQSQNELENDSQRQTHFESNQKNQNASIDSINKYDNKSKIIEDRIDFKSLTQIELNQNHQGENQIHETSNNQLDEKIYEKNKSIIEQQQQESRNKLQDSLIFEEPDNLLQNEQKQDSLHNNSFCRDLNLIKKQEDMSNDKSEDLKFSQTSNHYLGNAGYMRESYDRLASQFDLDGYHMDYKNQFSRQEGGHCDLEDLVNDLDSNKDNNLDDVNDEQYETQQDQEDILNQNVEIDPNEDLEDDLDEENKDIIDDNILSKNQPIKRNRDQNRDNIIIDDTSDIQDNDDDNSAVIDGQSYKSGNTTNIQAFQTSEHNSSFYSQTSSVQVMRLDQNSSYASSQMTQVIRRRANQGESDTGSEMNNTLTSIKHQDTDVNNRTNTSIVSFTSNGSAAMSQASLRSKNSQKRGAKNLFTNQFYKDLKKGDQPEQDKNVIYDENDENDVEEEEEDMLKKMKRMQKQSRPSNANGAAQMKELKGYNSDEERGTGSSKNRMTTEASEKDVQNQDNSAGLMFKSRSSIHQKQSFIKQDIPISQE</sequence>
<feature type="compositionally biased region" description="Basic and acidic residues" evidence="1">
    <location>
        <begin position="608"/>
        <end position="620"/>
    </location>
</feature>
<dbReference type="OMA" id="ENQIHET"/>
<feature type="compositionally biased region" description="Polar residues" evidence="1">
    <location>
        <begin position="487"/>
        <end position="503"/>
    </location>
</feature>
<reference evidence="2 3" key="1">
    <citation type="submission" date="2014-06" db="EMBL/GenBank/DDBJ databases">
        <authorList>
            <person name="Swart Estienne"/>
        </authorList>
    </citation>
    <scope>NUCLEOTIDE SEQUENCE [LARGE SCALE GENOMIC DNA]</scope>
    <source>
        <strain evidence="2 3">130c</strain>
    </source>
</reference>
<proteinExistence type="predicted"/>
<feature type="region of interest" description="Disordered" evidence="1">
    <location>
        <begin position="51"/>
        <end position="83"/>
    </location>
</feature>
<feature type="compositionally biased region" description="Polar residues" evidence="1">
    <location>
        <begin position="1"/>
        <end position="14"/>
    </location>
</feature>
<feature type="compositionally biased region" description="Polar residues" evidence="1">
    <location>
        <begin position="621"/>
        <end position="631"/>
    </location>
</feature>
<feature type="region of interest" description="Disordered" evidence="1">
    <location>
        <begin position="484"/>
        <end position="509"/>
    </location>
</feature>
<feature type="compositionally biased region" description="Polar residues" evidence="1">
    <location>
        <begin position="650"/>
        <end position="670"/>
    </location>
</feature>
<feature type="compositionally biased region" description="Acidic residues" evidence="1">
    <location>
        <begin position="571"/>
        <end position="584"/>
    </location>
</feature>
<feature type="compositionally biased region" description="Acidic residues" evidence="1">
    <location>
        <begin position="414"/>
        <end position="424"/>
    </location>
</feature>
<accession>A0A078AWD2</accession>
<feature type="compositionally biased region" description="Polar residues" evidence="1">
    <location>
        <begin position="51"/>
        <end position="65"/>
    </location>
</feature>
<feature type="compositionally biased region" description="Basic residues" evidence="1">
    <location>
        <begin position="16"/>
        <end position="33"/>
    </location>
</feature>
<dbReference type="Proteomes" id="UP000039865">
    <property type="component" value="Unassembled WGS sequence"/>
</dbReference>
<feature type="region of interest" description="Disordered" evidence="1">
    <location>
        <begin position="553"/>
        <end position="670"/>
    </location>
</feature>
<evidence type="ECO:0000313" key="2">
    <source>
        <dbReference type="EMBL" id="CDW85113.1"/>
    </source>
</evidence>
<evidence type="ECO:0000256" key="1">
    <source>
        <dbReference type="SAM" id="MobiDB-lite"/>
    </source>
</evidence>